<dbReference type="VEuPathDB" id="TriTrypDB:ECC02_008681"/>
<evidence type="ECO:0000256" key="2">
    <source>
        <dbReference type="ARBA" id="ARBA00007806"/>
    </source>
</evidence>
<evidence type="ECO:0008006" key="12">
    <source>
        <dbReference type="Google" id="ProtNLM"/>
    </source>
</evidence>
<feature type="domain" description="Glycoside hydrolase family 31 TIM barrel" evidence="8">
    <location>
        <begin position="458"/>
        <end position="790"/>
    </location>
</feature>
<dbReference type="InterPro" id="IPR017853">
    <property type="entry name" value="GH"/>
</dbReference>
<keyword evidence="3" id="KW-0732">Signal</keyword>
<accession>A0A7J6XVU6</accession>
<dbReference type="GO" id="GO:0005975">
    <property type="term" value="P:carbohydrate metabolic process"/>
    <property type="evidence" value="ECO:0007669"/>
    <property type="project" value="InterPro"/>
</dbReference>
<comment type="caution">
    <text evidence="10">The sequence shown here is derived from an EMBL/GenBank/DDBJ whole genome shotgun (WGS) entry which is preliminary data.</text>
</comment>
<dbReference type="PANTHER" id="PTHR22762:SF54">
    <property type="entry name" value="BCDNA.GH04962"/>
    <property type="match status" value="1"/>
</dbReference>
<evidence type="ECO:0000259" key="9">
    <source>
        <dbReference type="Pfam" id="PF21365"/>
    </source>
</evidence>
<keyword evidence="7" id="KW-0812">Transmembrane</keyword>
<dbReference type="VEuPathDB" id="TriTrypDB:BCY84_11703"/>
<organism evidence="10 11">
    <name type="scientific">Trypanosoma cruzi</name>
    <dbReference type="NCBI Taxonomy" id="5693"/>
    <lineage>
        <taxon>Eukaryota</taxon>
        <taxon>Discoba</taxon>
        <taxon>Euglenozoa</taxon>
        <taxon>Kinetoplastea</taxon>
        <taxon>Metakinetoplastina</taxon>
        <taxon>Trypanosomatida</taxon>
        <taxon>Trypanosomatidae</taxon>
        <taxon>Trypanosoma</taxon>
        <taxon>Schizotrypanum</taxon>
    </lineage>
</organism>
<sequence>MCVCVCVCVSSSGAARIISAQVINRGRVKRREEVNIKIYLFIFGESAVETMRRRGAIFRRGTRRRFRWTLRVFIFALLLLAFIVLFNGPFFTLPHYFYFAGKGAVEVGPSSPAAATLREEGRDPQRVRRPTNVMTDVPLNILTDAPQEGLLWPHQRHDLDALYSTQTCKRVADGPNEANEGDVLMRVRLFRPNCRKRVHGGGEGKVRKGPCDDSAHPIVGLMPHQSAASFFPEEVLMDETDVQVGPSTLRSIVEEEKEEGEEKGMRWCASPTASPSLRCRLRDRGDAEGKSRLIWDSGDFFVGISLRMTATQDELSNGLDANFSFNPEYKMRFFGLPLSHASGLRLPDDGEYRLFNQFHLNQTLLSGTRMHGSVPLLYGIGRAPIRYGKKSLYGRRRRAMGIFWLNGSPLHVRTATGGVGGETTLSFRSTAGATRVYLLPGPTAEDVLFQYYTLTGFPMMPPLFALGYHHAHRGYGKMDELLNVSAAFLQAQIPVDTLGIGLHYMRGKRIFTWNLTRFSNPVRLQDELWRHGGRFMVLSTVPYVRVDPRFSLYIEGKRHEYFVRTHAESDEIFIGFSESVANVWIDFLDSRARHWYGGLMKYKRFLGSTNHTFFSLEENEPFLQGGLRGTLPMDAGHRGAVPHEVIHNLYGMLHAMAAYGGQLRRTQFYRRPFLITQSYFAGTQRHAAVRLGYNAASWEHLRSSVELCLAHSIAGISFVGADVGGFYFQNVEEELLVRWYQLAVFYPLFCTDANENAPLREVWRLVPHVRARIRDAVQFRYALLPYLYTLFWRAHLDGELIIRPLFFVYPQDPLAYVEPTMLGQRFFLGPHLFVAPVLTSVGTRDVLHTVQIPQEDLYNFWSGEFVAAGKTLRVSKNISYSHLPEEEITPLFQRVGTVLPTFTNTSGMRSTHDAANYTLTVTLPRLEPFFSGGGEYRGSGISDQILAQGDLFVDDGSRHINYHGRNANYHAFCALALECVLFPRKGDLVLRWRAIANSSCCDVLHVLRSGTTDVTDGESFLLTRLRFMFATPEEKKHVTRVESLVDDQRMMLSLGGSKSSLLEVSGVALPLLAGDCHGNGADSRGSSRPVGEVHLKLNFSHDSWL</sequence>
<proteinExistence type="inferred from homology"/>
<dbReference type="EMBL" id="JABDHM010000098">
    <property type="protein sequence ID" value="KAF5218375.1"/>
    <property type="molecule type" value="Genomic_DNA"/>
</dbReference>
<evidence type="ECO:0000256" key="4">
    <source>
        <dbReference type="ARBA" id="ARBA00022801"/>
    </source>
</evidence>
<feature type="transmembrane region" description="Helical" evidence="7">
    <location>
        <begin position="72"/>
        <end position="91"/>
    </location>
</feature>
<evidence type="ECO:0000259" key="8">
    <source>
        <dbReference type="Pfam" id="PF01055"/>
    </source>
</evidence>
<evidence type="ECO:0000256" key="3">
    <source>
        <dbReference type="ARBA" id="ARBA00022729"/>
    </source>
</evidence>
<dbReference type="InterPro" id="IPR000322">
    <property type="entry name" value="Glyco_hydro_31_TIM"/>
</dbReference>
<dbReference type="GO" id="GO:0090599">
    <property type="term" value="F:alpha-glucosidase activity"/>
    <property type="evidence" value="ECO:0007669"/>
    <property type="project" value="TreeGrafter"/>
</dbReference>
<keyword evidence="5" id="KW-0325">Glycoprotein</keyword>
<gene>
    <name evidence="10" type="ORF">ECC02_008681</name>
</gene>
<dbReference type="InterPro" id="IPR048395">
    <property type="entry name" value="Glyco_hydro_31_C"/>
</dbReference>
<dbReference type="Gene3D" id="2.60.40.1760">
    <property type="entry name" value="glycosyl hydrolase (family 31)"/>
    <property type="match status" value="1"/>
</dbReference>
<comment type="pathway">
    <text evidence="1">Glycan metabolism.</text>
</comment>
<dbReference type="AlphaFoldDB" id="A0A7J6XVU6"/>
<dbReference type="SUPFAM" id="SSF51445">
    <property type="entry name" value="(Trans)glycosidases"/>
    <property type="match status" value="1"/>
</dbReference>
<keyword evidence="4" id="KW-0378">Hydrolase</keyword>
<keyword evidence="7" id="KW-0472">Membrane</keyword>
<evidence type="ECO:0000256" key="5">
    <source>
        <dbReference type="ARBA" id="ARBA00023180"/>
    </source>
</evidence>
<name>A0A7J6XVU6_TRYCR</name>
<comment type="similarity">
    <text evidence="2">Belongs to the glycosyl hydrolase 31 family.</text>
</comment>
<protein>
    <recommendedName>
        <fullName evidence="12">Glycosyl hydrolase-like protein</fullName>
    </recommendedName>
</protein>
<evidence type="ECO:0000256" key="6">
    <source>
        <dbReference type="ARBA" id="ARBA00023295"/>
    </source>
</evidence>
<evidence type="ECO:0000256" key="7">
    <source>
        <dbReference type="SAM" id="Phobius"/>
    </source>
</evidence>
<keyword evidence="7" id="KW-1133">Transmembrane helix</keyword>
<dbReference type="Pfam" id="PF21365">
    <property type="entry name" value="Glyco_hydro_31_3rd"/>
    <property type="match status" value="1"/>
</dbReference>
<feature type="domain" description="Glycosyl hydrolase family 31 C-terminal" evidence="9">
    <location>
        <begin position="798"/>
        <end position="899"/>
    </location>
</feature>
<dbReference type="PANTHER" id="PTHR22762">
    <property type="entry name" value="ALPHA-GLUCOSIDASE"/>
    <property type="match status" value="1"/>
</dbReference>
<reference evidence="10 11" key="1">
    <citation type="journal article" date="2019" name="Genome Biol. Evol.">
        <title>Nanopore Sequencing Significantly Improves Genome Assembly of the Protozoan Parasite Trypanosoma cruzi.</title>
        <authorList>
            <person name="Diaz-Viraque F."/>
            <person name="Pita S."/>
            <person name="Greif G."/>
            <person name="de Souza R.C.M."/>
            <person name="Iraola G."/>
            <person name="Robello C."/>
        </authorList>
    </citation>
    <scope>NUCLEOTIDE SEQUENCE [LARGE SCALE GENOMIC DNA]</scope>
    <source>
        <strain evidence="10 11">Berenice</strain>
    </source>
</reference>
<dbReference type="Proteomes" id="UP000583944">
    <property type="component" value="Unassembled WGS sequence"/>
</dbReference>
<dbReference type="InterPro" id="IPR013780">
    <property type="entry name" value="Glyco_hydro_b"/>
</dbReference>
<dbReference type="Gene3D" id="3.20.20.80">
    <property type="entry name" value="Glycosidases"/>
    <property type="match status" value="2"/>
</dbReference>
<dbReference type="Gene3D" id="2.60.40.1180">
    <property type="entry name" value="Golgi alpha-mannosidase II"/>
    <property type="match status" value="1"/>
</dbReference>
<evidence type="ECO:0000256" key="1">
    <source>
        <dbReference type="ARBA" id="ARBA00004881"/>
    </source>
</evidence>
<keyword evidence="6" id="KW-0326">Glycosidase</keyword>
<dbReference type="Pfam" id="PF01055">
    <property type="entry name" value="Glyco_hydro_31_2nd"/>
    <property type="match status" value="1"/>
</dbReference>
<evidence type="ECO:0000313" key="10">
    <source>
        <dbReference type="EMBL" id="KAF5218375.1"/>
    </source>
</evidence>
<dbReference type="GO" id="GO:0006491">
    <property type="term" value="P:N-glycan processing"/>
    <property type="evidence" value="ECO:0007669"/>
    <property type="project" value="TreeGrafter"/>
</dbReference>
<dbReference type="SUPFAM" id="SSF51011">
    <property type="entry name" value="Glycosyl hydrolase domain"/>
    <property type="match status" value="1"/>
</dbReference>
<dbReference type="CDD" id="cd14752">
    <property type="entry name" value="GH31_N"/>
    <property type="match status" value="1"/>
</dbReference>
<evidence type="ECO:0000313" key="11">
    <source>
        <dbReference type="Proteomes" id="UP000583944"/>
    </source>
</evidence>